<dbReference type="GO" id="GO:0016853">
    <property type="term" value="F:isomerase activity"/>
    <property type="evidence" value="ECO:0007669"/>
    <property type="project" value="UniProtKB-KW"/>
</dbReference>
<accession>A0A0G0G857</accession>
<keyword evidence="2" id="KW-0413">Isomerase</keyword>
<dbReference type="InterPro" id="IPR011051">
    <property type="entry name" value="RmlC_Cupin_sf"/>
</dbReference>
<evidence type="ECO:0000259" key="1">
    <source>
        <dbReference type="Pfam" id="PF01050"/>
    </source>
</evidence>
<feature type="domain" description="Mannose-6-phosphate isomerase type II C-terminal" evidence="1">
    <location>
        <begin position="5"/>
        <end position="108"/>
    </location>
</feature>
<dbReference type="AlphaFoldDB" id="A0A0G0G857"/>
<dbReference type="InterPro" id="IPR051161">
    <property type="entry name" value="Mannose-6P_isomerase_type2"/>
</dbReference>
<comment type="caution">
    <text evidence="2">The sequence shown here is derived from an EMBL/GenBank/DDBJ whole genome shotgun (WGS) entry which is preliminary data.</text>
</comment>
<dbReference type="InterPro" id="IPR001538">
    <property type="entry name" value="Man6P_isomerase-2_C"/>
</dbReference>
<dbReference type="CDD" id="cd02213">
    <property type="entry name" value="cupin_PMI_typeII_C"/>
    <property type="match status" value="1"/>
</dbReference>
<dbReference type="STRING" id="1619046.US42_C0011G0026"/>
<dbReference type="EMBL" id="LBSX01000011">
    <property type="protein sequence ID" value="KKQ27288.1"/>
    <property type="molecule type" value="Genomic_DNA"/>
</dbReference>
<dbReference type="GO" id="GO:0004475">
    <property type="term" value="F:mannose-1-phosphate guanylyltransferase (GTP) activity"/>
    <property type="evidence" value="ECO:0007669"/>
    <property type="project" value="TreeGrafter"/>
</dbReference>
<reference evidence="2 3" key="1">
    <citation type="journal article" date="2015" name="Nature">
        <title>rRNA introns, odd ribosomes, and small enigmatic genomes across a large radiation of phyla.</title>
        <authorList>
            <person name="Brown C.T."/>
            <person name="Hug L.A."/>
            <person name="Thomas B.C."/>
            <person name="Sharon I."/>
            <person name="Castelle C.J."/>
            <person name="Singh A."/>
            <person name="Wilkins M.J."/>
            <person name="Williams K.H."/>
            <person name="Banfield J.F."/>
        </authorList>
    </citation>
    <scope>NUCLEOTIDE SEQUENCE [LARGE SCALE GENOMIC DNA]</scope>
</reference>
<dbReference type="PANTHER" id="PTHR46390">
    <property type="entry name" value="MANNOSE-1-PHOSPHATE GUANYLYLTRANSFERASE"/>
    <property type="match status" value="1"/>
</dbReference>
<dbReference type="Gene3D" id="2.60.120.10">
    <property type="entry name" value="Jelly Rolls"/>
    <property type="match status" value="1"/>
</dbReference>
<evidence type="ECO:0000313" key="3">
    <source>
        <dbReference type="Proteomes" id="UP000034849"/>
    </source>
</evidence>
<dbReference type="InterPro" id="IPR014710">
    <property type="entry name" value="RmlC-like_jellyroll"/>
</dbReference>
<sequence length="113" mass="13288">METEERPWGFYKVLVDNPNYKVKEILVSSGQRLSYQLHYQRSEHWYVVAGEALVTLNDQDLLVKKGESVDIPVQSKHRVANKLKDDLIFIEIQTGKYFGEDDIIRLEDDYNRV</sequence>
<gene>
    <name evidence="2" type="ORF">US42_C0011G0026</name>
</gene>
<proteinExistence type="predicted"/>
<dbReference type="GO" id="GO:0005976">
    <property type="term" value="P:polysaccharide metabolic process"/>
    <property type="evidence" value="ECO:0007669"/>
    <property type="project" value="InterPro"/>
</dbReference>
<dbReference type="Proteomes" id="UP000034849">
    <property type="component" value="Unassembled WGS sequence"/>
</dbReference>
<dbReference type="SUPFAM" id="SSF51182">
    <property type="entry name" value="RmlC-like cupins"/>
    <property type="match status" value="1"/>
</dbReference>
<evidence type="ECO:0000313" key="2">
    <source>
        <dbReference type="EMBL" id="KKQ27288.1"/>
    </source>
</evidence>
<name>A0A0G0G857_9BACT</name>
<dbReference type="PANTHER" id="PTHR46390:SF1">
    <property type="entry name" value="MANNOSE-1-PHOSPHATE GUANYLYLTRANSFERASE"/>
    <property type="match status" value="1"/>
</dbReference>
<dbReference type="GO" id="GO:0009298">
    <property type="term" value="P:GDP-mannose biosynthetic process"/>
    <property type="evidence" value="ECO:0007669"/>
    <property type="project" value="TreeGrafter"/>
</dbReference>
<dbReference type="Pfam" id="PF01050">
    <property type="entry name" value="MannoseP_isomer"/>
    <property type="match status" value="1"/>
</dbReference>
<protein>
    <submittedName>
        <fullName evidence="2">Mannose-6-phosphate isomerase</fullName>
    </submittedName>
</protein>
<organism evidence="2 3">
    <name type="scientific">Candidatus Magasanikbacteria bacterium GW2011_GWC2_37_14</name>
    <dbReference type="NCBI Taxonomy" id="1619046"/>
    <lineage>
        <taxon>Bacteria</taxon>
        <taxon>Candidatus Magasanikiibacteriota</taxon>
    </lineage>
</organism>